<protein>
    <submittedName>
        <fullName evidence="11">Mechanosensitive ion channel</fullName>
    </submittedName>
</protein>
<dbReference type="InterPro" id="IPR049142">
    <property type="entry name" value="MS_channel_1st"/>
</dbReference>
<dbReference type="InterPro" id="IPR006685">
    <property type="entry name" value="MscS_channel_2nd"/>
</dbReference>
<comment type="similarity">
    <text evidence="2">Belongs to the MscS (TC 1.A.23) family.</text>
</comment>
<evidence type="ECO:0000256" key="5">
    <source>
        <dbReference type="ARBA" id="ARBA00022989"/>
    </source>
</evidence>
<evidence type="ECO:0000256" key="3">
    <source>
        <dbReference type="ARBA" id="ARBA00022475"/>
    </source>
</evidence>
<organism evidence="11 12">
    <name type="scientific">Candidatus Segetimicrobium genomatis</name>
    <dbReference type="NCBI Taxonomy" id="2569760"/>
    <lineage>
        <taxon>Bacteria</taxon>
        <taxon>Bacillati</taxon>
        <taxon>Candidatus Sysuimicrobiota</taxon>
        <taxon>Candidatus Sysuimicrobiia</taxon>
        <taxon>Candidatus Sysuimicrobiales</taxon>
        <taxon>Candidatus Segetimicrobiaceae</taxon>
        <taxon>Candidatus Segetimicrobium</taxon>
    </lineage>
</organism>
<evidence type="ECO:0000313" key="12">
    <source>
        <dbReference type="Proteomes" id="UP000315217"/>
    </source>
</evidence>
<feature type="domain" description="Mechanosensitive ion channel MscS" evidence="8">
    <location>
        <begin position="109"/>
        <end position="165"/>
    </location>
</feature>
<proteinExistence type="inferred from homology"/>
<keyword evidence="4 7" id="KW-0812">Transmembrane</keyword>
<dbReference type="SUPFAM" id="SSF50182">
    <property type="entry name" value="Sm-like ribonucleoproteins"/>
    <property type="match status" value="1"/>
</dbReference>
<evidence type="ECO:0000256" key="6">
    <source>
        <dbReference type="ARBA" id="ARBA00023136"/>
    </source>
</evidence>
<feature type="domain" description="Mechanosensitive ion channel transmembrane helices 2/3" evidence="9">
    <location>
        <begin position="67"/>
        <end position="107"/>
    </location>
</feature>
<dbReference type="EMBL" id="VBAJ01000077">
    <property type="protein sequence ID" value="TMJ08867.1"/>
    <property type="molecule type" value="Genomic_DNA"/>
</dbReference>
<reference evidence="12 13" key="1">
    <citation type="journal article" date="2019" name="Nat. Microbiol.">
        <title>Mediterranean grassland soil C-N compound turnover is dependent on rainfall and depth, and is mediated by genomically divergent microorganisms.</title>
        <authorList>
            <person name="Diamond S."/>
            <person name="Andeer P.F."/>
            <person name="Li Z."/>
            <person name="Crits-Christoph A."/>
            <person name="Burstein D."/>
            <person name="Anantharaman K."/>
            <person name="Lane K.R."/>
            <person name="Thomas B.C."/>
            <person name="Pan C."/>
            <person name="Northen T.R."/>
            <person name="Banfield J.F."/>
        </authorList>
    </citation>
    <scope>NUCLEOTIDE SEQUENCE [LARGE SCALE GENOMIC DNA]</scope>
    <source>
        <strain evidence="11">NP_1</strain>
        <strain evidence="10">NP_2</strain>
    </source>
</reference>
<gene>
    <name evidence="11" type="ORF">E6G98_07405</name>
    <name evidence="10" type="ORF">E6G99_03685</name>
</gene>
<evidence type="ECO:0000259" key="8">
    <source>
        <dbReference type="Pfam" id="PF00924"/>
    </source>
</evidence>
<keyword evidence="6 7" id="KW-0472">Membrane</keyword>
<evidence type="ECO:0000313" key="10">
    <source>
        <dbReference type="EMBL" id="TMJ08867.1"/>
    </source>
</evidence>
<dbReference type="InterPro" id="IPR023408">
    <property type="entry name" value="MscS_beta-dom_sf"/>
</dbReference>
<evidence type="ECO:0000256" key="7">
    <source>
        <dbReference type="SAM" id="Phobius"/>
    </source>
</evidence>
<evidence type="ECO:0000256" key="2">
    <source>
        <dbReference type="ARBA" id="ARBA00008017"/>
    </source>
</evidence>
<dbReference type="Gene3D" id="2.30.30.60">
    <property type="match status" value="1"/>
</dbReference>
<dbReference type="InterPro" id="IPR045276">
    <property type="entry name" value="YbiO_bact"/>
</dbReference>
<comment type="subcellular location">
    <subcellularLocation>
        <location evidence="1">Cell membrane</location>
        <topology evidence="1">Multi-pass membrane protein</topology>
    </subcellularLocation>
</comment>
<dbReference type="GO" id="GO:0005886">
    <property type="term" value="C:plasma membrane"/>
    <property type="evidence" value="ECO:0007669"/>
    <property type="project" value="UniProtKB-SubCell"/>
</dbReference>
<name>A0A537LRE6_9BACT</name>
<feature type="transmembrane region" description="Helical" evidence="7">
    <location>
        <begin position="20"/>
        <end position="40"/>
    </location>
</feature>
<dbReference type="PANTHER" id="PTHR30460">
    <property type="entry name" value="MODERATE CONDUCTANCE MECHANOSENSITIVE CHANNEL YBIO"/>
    <property type="match status" value="1"/>
</dbReference>
<dbReference type="Pfam" id="PF21088">
    <property type="entry name" value="MS_channel_1st"/>
    <property type="match status" value="1"/>
</dbReference>
<dbReference type="PANTHER" id="PTHR30460:SF0">
    <property type="entry name" value="MODERATE CONDUCTANCE MECHANOSENSITIVE CHANNEL YBIO"/>
    <property type="match status" value="1"/>
</dbReference>
<evidence type="ECO:0000313" key="11">
    <source>
        <dbReference type="EMBL" id="TMJ10570.1"/>
    </source>
</evidence>
<feature type="transmembrane region" description="Helical" evidence="7">
    <location>
        <begin position="90"/>
        <end position="110"/>
    </location>
</feature>
<dbReference type="AlphaFoldDB" id="A0A537LRE6"/>
<evidence type="ECO:0000259" key="9">
    <source>
        <dbReference type="Pfam" id="PF21088"/>
    </source>
</evidence>
<evidence type="ECO:0000256" key="4">
    <source>
        <dbReference type="ARBA" id="ARBA00022692"/>
    </source>
</evidence>
<evidence type="ECO:0000256" key="1">
    <source>
        <dbReference type="ARBA" id="ARBA00004651"/>
    </source>
</evidence>
<feature type="transmembrane region" description="Helical" evidence="7">
    <location>
        <begin position="67"/>
        <end position="84"/>
    </location>
</feature>
<dbReference type="Gene3D" id="1.10.287.1260">
    <property type="match status" value="1"/>
</dbReference>
<dbReference type="Proteomes" id="UP000318661">
    <property type="component" value="Unassembled WGS sequence"/>
</dbReference>
<dbReference type="InterPro" id="IPR011014">
    <property type="entry name" value="MscS_channel_TM-2"/>
</dbReference>
<dbReference type="Proteomes" id="UP000315217">
    <property type="component" value="Unassembled WGS sequence"/>
</dbReference>
<sequence>MPADQVAHLRQALQGLEDVIAIVLILLGAVVVARLSAVVIRRTILAPPERLLDEARRRTLQPLLESLVRYVVYIIALLMILRRLNVDATAILASAGAIGVALGLGAQHVIRDVLAGAFLISEGLIHVGDVITFDTHTGTVERISVRTTQIRTASGELWTIPNGRLEVFGNKGPASGAPR</sequence>
<evidence type="ECO:0000313" key="13">
    <source>
        <dbReference type="Proteomes" id="UP000318661"/>
    </source>
</evidence>
<keyword evidence="5 7" id="KW-1133">Transmembrane helix</keyword>
<dbReference type="SUPFAM" id="SSF82861">
    <property type="entry name" value="Mechanosensitive channel protein MscS (YggB), transmembrane region"/>
    <property type="match status" value="1"/>
</dbReference>
<dbReference type="InterPro" id="IPR010920">
    <property type="entry name" value="LSM_dom_sf"/>
</dbReference>
<comment type="caution">
    <text evidence="11">The sequence shown here is derived from an EMBL/GenBank/DDBJ whole genome shotgun (WGS) entry which is preliminary data.</text>
</comment>
<dbReference type="GO" id="GO:0008381">
    <property type="term" value="F:mechanosensitive monoatomic ion channel activity"/>
    <property type="evidence" value="ECO:0007669"/>
    <property type="project" value="InterPro"/>
</dbReference>
<accession>A0A537LRE6</accession>
<dbReference type="Pfam" id="PF00924">
    <property type="entry name" value="MS_channel_2nd"/>
    <property type="match status" value="1"/>
</dbReference>
<dbReference type="EMBL" id="VBAI01000113">
    <property type="protein sequence ID" value="TMJ10570.1"/>
    <property type="molecule type" value="Genomic_DNA"/>
</dbReference>
<keyword evidence="3" id="KW-1003">Cell membrane</keyword>